<evidence type="ECO:0000256" key="4">
    <source>
        <dbReference type="ARBA" id="ARBA00022448"/>
    </source>
</evidence>
<feature type="compositionally biased region" description="Polar residues" evidence="8">
    <location>
        <begin position="1138"/>
        <end position="1155"/>
    </location>
</feature>
<dbReference type="InterPro" id="IPR018491">
    <property type="entry name" value="SLC12_C"/>
</dbReference>
<evidence type="ECO:0000256" key="9">
    <source>
        <dbReference type="SAM" id="Phobius"/>
    </source>
</evidence>
<comment type="similarity">
    <text evidence="2">Belongs to the amino acid-polyamine-organocation (APC) superfamily. YAT (TC 2.A.3.10) family.</text>
</comment>
<feature type="transmembrane region" description="Helical" evidence="9">
    <location>
        <begin position="336"/>
        <end position="357"/>
    </location>
</feature>
<feature type="region of interest" description="Disordered" evidence="8">
    <location>
        <begin position="1210"/>
        <end position="1253"/>
    </location>
</feature>
<keyword evidence="6 9" id="KW-1133">Transmembrane helix</keyword>
<dbReference type="Pfam" id="PF03522">
    <property type="entry name" value="SLC12"/>
    <property type="match status" value="1"/>
</dbReference>
<evidence type="ECO:0000256" key="1">
    <source>
        <dbReference type="ARBA" id="ARBA00004141"/>
    </source>
</evidence>
<feature type="compositionally biased region" description="Low complexity" evidence="8">
    <location>
        <begin position="1156"/>
        <end position="1183"/>
    </location>
</feature>
<evidence type="ECO:0000256" key="7">
    <source>
        <dbReference type="ARBA" id="ARBA00023136"/>
    </source>
</evidence>
<feature type="compositionally biased region" description="Basic residues" evidence="8">
    <location>
        <begin position="80"/>
        <end position="90"/>
    </location>
</feature>
<evidence type="ECO:0000256" key="2">
    <source>
        <dbReference type="ARBA" id="ARBA00006983"/>
    </source>
</evidence>
<gene>
    <name evidence="12" type="ORF">Cboi02_000131800</name>
</gene>
<dbReference type="GO" id="GO:0005774">
    <property type="term" value="C:vacuolar membrane"/>
    <property type="evidence" value="ECO:0007669"/>
    <property type="project" value="TreeGrafter"/>
</dbReference>
<dbReference type="GO" id="GO:0015379">
    <property type="term" value="F:potassium:chloride symporter activity"/>
    <property type="evidence" value="ECO:0007669"/>
    <property type="project" value="TreeGrafter"/>
</dbReference>
<dbReference type="Proteomes" id="UP001165120">
    <property type="component" value="Unassembled WGS sequence"/>
</dbReference>
<dbReference type="GO" id="GO:0055075">
    <property type="term" value="P:potassium ion homeostasis"/>
    <property type="evidence" value="ECO:0007669"/>
    <property type="project" value="TreeGrafter"/>
</dbReference>
<feature type="transmembrane region" description="Helical" evidence="9">
    <location>
        <begin position="271"/>
        <end position="290"/>
    </location>
</feature>
<dbReference type="EMBL" id="BSXN01000298">
    <property type="protein sequence ID" value="GME67986.1"/>
    <property type="molecule type" value="Genomic_DNA"/>
</dbReference>
<feature type="transmembrane region" description="Helical" evidence="9">
    <location>
        <begin position="524"/>
        <end position="557"/>
    </location>
</feature>
<evidence type="ECO:0000256" key="6">
    <source>
        <dbReference type="ARBA" id="ARBA00022989"/>
    </source>
</evidence>
<evidence type="ECO:0000256" key="8">
    <source>
        <dbReference type="SAM" id="MobiDB-lite"/>
    </source>
</evidence>
<comment type="similarity">
    <text evidence="3">Belongs to the SLC12A transporter family.</text>
</comment>
<feature type="region of interest" description="Disordered" evidence="8">
    <location>
        <begin position="1311"/>
        <end position="1363"/>
    </location>
</feature>
<feature type="compositionally biased region" description="Polar residues" evidence="8">
    <location>
        <begin position="1344"/>
        <end position="1363"/>
    </location>
</feature>
<evidence type="ECO:0000259" key="10">
    <source>
        <dbReference type="Pfam" id="PF00324"/>
    </source>
</evidence>
<feature type="transmembrane region" description="Helical" evidence="9">
    <location>
        <begin position="238"/>
        <end position="259"/>
    </location>
</feature>
<feature type="compositionally biased region" description="Acidic residues" evidence="8">
    <location>
        <begin position="1097"/>
        <end position="1108"/>
    </location>
</feature>
<feature type="region of interest" description="Disordered" evidence="8">
    <location>
        <begin position="33"/>
        <end position="100"/>
    </location>
</feature>
<keyword evidence="4" id="KW-0813">Transport</keyword>
<dbReference type="GO" id="GO:0034486">
    <property type="term" value="P:vacuolar transmembrane transport"/>
    <property type="evidence" value="ECO:0007669"/>
    <property type="project" value="TreeGrafter"/>
</dbReference>
<feature type="transmembrane region" description="Helical" evidence="9">
    <location>
        <begin position="115"/>
        <end position="136"/>
    </location>
</feature>
<proteinExistence type="inferred from homology"/>
<feature type="region of interest" description="Disordered" evidence="8">
    <location>
        <begin position="1092"/>
        <end position="1198"/>
    </location>
</feature>
<feature type="compositionally biased region" description="Low complexity" evidence="8">
    <location>
        <begin position="1109"/>
        <end position="1137"/>
    </location>
</feature>
<dbReference type="PANTHER" id="PTHR11827:SF72">
    <property type="entry name" value="GH08340P"/>
    <property type="match status" value="1"/>
</dbReference>
<keyword evidence="7 9" id="KW-0472">Membrane</keyword>
<comment type="caution">
    <text evidence="12">The sequence shown here is derived from an EMBL/GenBank/DDBJ whole genome shotgun (WGS) entry which is preliminary data.</text>
</comment>
<dbReference type="Pfam" id="PF00324">
    <property type="entry name" value="AA_permease"/>
    <property type="match status" value="1"/>
</dbReference>
<dbReference type="FunFam" id="1.20.1740.10:FF:000013">
    <property type="entry name" value="Solute carrier family 12 member"/>
    <property type="match status" value="1"/>
</dbReference>
<reference evidence="12" key="1">
    <citation type="submission" date="2023-04" db="EMBL/GenBank/DDBJ databases">
        <title>Candida boidinii NBRC 10035.</title>
        <authorList>
            <person name="Ichikawa N."/>
            <person name="Sato H."/>
            <person name="Tonouchi N."/>
        </authorList>
    </citation>
    <scope>NUCLEOTIDE SEQUENCE</scope>
    <source>
        <strain evidence="12">NBRC 10035</strain>
    </source>
</reference>
<feature type="transmembrane region" description="Helical" evidence="9">
    <location>
        <begin position="483"/>
        <end position="504"/>
    </location>
</feature>
<evidence type="ECO:0000313" key="12">
    <source>
        <dbReference type="EMBL" id="GME67986.1"/>
    </source>
</evidence>
<feature type="transmembrane region" description="Helical" evidence="9">
    <location>
        <begin position="410"/>
        <end position="439"/>
    </location>
</feature>
<keyword evidence="5 9" id="KW-0812">Transmembrane</keyword>
<comment type="subcellular location">
    <subcellularLocation>
        <location evidence="1">Membrane</location>
        <topology evidence="1">Multi-pass membrane protein</topology>
    </subcellularLocation>
</comment>
<dbReference type="GO" id="GO:0006884">
    <property type="term" value="P:cell volume homeostasis"/>
    <property type="evidence" value="ECO:0007669"/>
    <property type="project" value="TreeGrafter"/>
</dbReference>
<dbReference type="PANTHER" id="PTHR11827">
    <property type="entry name" value="SOLUTE CARRIER FAMILY 12, CATION COTRANSPORTERS"/>
    <property type="match status" value="1"/>
</dbReference>
<evidence type="ECO:0000256" key="5">
    <source>
        <dbReference type="ARBA" id="ARBA00022692"/>
    </source>
</evidence>
<keyword evidence="13" id="KW-1185">Reference proteome</keyword>
<feature type="transmembrane region" description="Helical" evidence="9">
    <location>
        <begin position="369"/>
        <end position="390"/>
    </location>
</feature>
<dbReference type="InterPro" id="IPR004842">
    <property type="entry name" value="SLC12A_fam"/>
</dbReference>
<evidence type="ECO:0000256" key="3">
    <source>
        <dbReference type="ARBA" id="ARBA00010593"/>
    </source>
</evidence>
<feature type="transmembrane region" description="Helical" evidence="9">
    <location>
        <begin position="460"/>
        <end position="477"/>
    </location>
</feature>
<accession>A0A9W6SWZ7</accession>
<name>A0A9W6SWZ7_CANBO</name>
<feature type="compositionally biased region" description="Low complexity" evidence="8">
    <location>
        <begin position="33"/>
        <end position="47"/>
    </location>
</feature>
<dbReference type="Gene3D" id="1.20.1740.10">
    <property type="entry name" value="Amino acid/polyamine transporter I"/>
    <property type="match status" value="1"/>
</dbReference>
<feature type="domain" description="SLC12A transporter C-terminal" evidence="11">
    <location>
        <begin position="610"/>
        <end position="695"/>
    </location>
</feature>
<dbReference type="GO" id="GO:0055064">
    <property type="term" value="P:chloride ion homeostasis"/>
    <property type="evidence" value="ECO:0007669"/>
    <property type="project" value="TreeGrafter"/>
</dbReference>
<evidence type="ECO:0000259" key="11">
    <source>
        <dbReference type="Pfam" id="PF03522"/>
    </source>
</evidence>
<evidence type="ECO:0000313" key="13">
    <source>
        <dbReference type="Proteomes" id="UP001165120"/>
    </source>
</evidence>
<feature type="domain" description="Amino acid permease/ SLC12A" evidence="10">
    <location>
        <begin position="121"/>
        <end position="597"/>
    </location>
</feature>
<protein>
    <submittedName>
        <fullName evidence="12">Unnamed protein product</fullName>
    </submittedName>
</protein>
<dbReference type="InterPro" id="IPR004841">
    <property type="entry name" value="AA-permease/SLC12A_dom"/>
</dbReference>
<sequence length="1481" mass="163592">MSNTNESTPLIPGGRRRQSTAINLDLYDTSSSYLNLPSLNNQQQQRQQQHHDHANNTSSVPYRRVPEKYGSITNNNTATKQKHNQSKQHKSNCQYDTQKKQIQPIPKTELKPEKLGTIGGVFIPTVLNVLSILMFLRFGFIIGQMGILGSLLLLFLSYGIDLLTTLSVSAIATNGTVRGGGAYYMISRSLGVEFGGSIGLIFYIGQVLNSSLNVAGFIEPLLFNFNEEDGAMNQILPIGYWWQLLYCTIFLLACTCVSLIGSSTVSKTGSFLTIILITATLSVPISAIFVKPFDVPELNTHYTGLSYKTFKENLLPHFTKGAAGSQRKAVETFNDLFGIFFPATAGIFAGASMSGDLQNPSKSIPKGTLWGLLLTFTCYALVIISMGASIPRDFLHKDVQVIQTVNLSTVLVLLGEASTSLFSVIVGIVGAAKVLQAIARDEILPGLKLFAIGDKKSDDPIYGILFTWLLTQLFLFADINQIATFITMAFLMTFIVTNLACFLLKLGSAPNFRPSFKYFSNKTALLGTILSGIAMIIVDGISAILIFLILIFLILFIHYISPPKQWGDVSQSLIYHQVRKYLLKLRQDNVKYWRPQVLLLVDNPRTSWKLMHFCNHLKKGGLYVLGHVLTTTTFQDRIHELQKQKNAWVKLRDLSNIKAFIQVAVAPSFTWGVRDVFLGSGLGGMRPNICVIGFYDLSNFQKRNNSLYSPINSGGSMHSHRDSEMKNIDLNNNNISGNNSSSPSNTKVKFKLNPKTKIESNHPNFYSQVNIDMKNLPTDSCSIEPKVKFTEWVQIIEDLSLLGSNVAIAKGFPRLHIPSKDEPSLSESEKYLIDLYPIQMSAEVTDDYGKKSALTTNFDTYTLILQLGAILNTVPQWKRTHKLRVVVFVEYSQDVEDEKVRVKSLLEILRINAEVLVLCLNCGDFQTYNYISKGDTKVDDEIREHVDLCLKEDPWWSALKEFRDDIKKSTSSSVSIPVPSAAKDIKGSIFKTPRSKIASTYAGFGAYGSGSGSRGGSNSGGNVNGGGSGGLSFDIKNIPLPKESSNIASSKVMKNFERSHNRRYTISNMNKLGVSLSMMTNRILHSDIKRTITGGESDSDEEDSDSYTDTDSVISYSSTTSSQVQNNNSNNNNNSGTASRQQSSQHLNQTFDQGVSASQIQASPQIQELQLQQQQQHSQNSMSPKIKPQLAKYPSSASHLRTAQFIHSQTSLQLPQQSSSLSLPDNANDNSNTTANANTNTNNNGTNNNTVSTNEDIHRISSNSHLPLPPIRKSSRKIQRSAFSADTMPKSQVIEDALGDQPSILFVKDADNDNETHSTHGKSSRAPSVKAGVSNNKKDDYSIVGTTSNDSNSVHNSTNSSRRQSVDFAGFNTLNDQNDESSTYDYARAGSNAAEDDIYDDLIFSFNEMTTRAQYLILNELMTSVSKDSKLLFSSLPIPDIGTHKSEEDSLNYIRDLDLWCCDLPPILLINSKTMTVTTAL</sequence>
<organism evidence="12 13">
    <name type="scientific">Candida boidinii</name>
    <name type="common">Yeast</name>
    <dbReference type="NCBI Taxonomy" id="5477"/>
    <lineage>
        <taxon>Eukaryota</taxon>
        <taxon>Fungi</taxon>
        <taxon>Dikarya</taxon>
        <taxon>Ascomycota</taxon>
        <taxon>Saccharomycotina</taxon>
        <taxon>Pichiomycetes</taxon>
        <taxon>Pichiales</taxon>
        <taxon>Pichiaceae</taxon>
        <taxon>Ogataea</taxon>
        <taxon>Ogataea/Candida clade</taxon>
    </lineage>
</organism>